<evidence type="ECO:0000313" key="2">
    <source>
        <dbReference type="EMBL" id="MPM19410.1"/>
    </source>
</evidence>
<dbReference type="AlphaFoldDB" id="A0A644XT72"/>
<organism evidence="2">
    <name type="scientific">bioreactor metagenome</name>
    <dbReference type="NCBI Taxonomy" id="1076179"/>
    <lineage>
        <taxon>unclassified sequences</taxon>
        <taxon>metagenomes</taxon>
        <taxon>ecological metagenomes</taxon>
    </lineage>
</organism>
<comment type="caution">
    <text evidence="2">The sequence shown here is derived from an EMBL/GenBank/DDBJ whole genome shotgun (WGS) entry which is preliminary data.</text>
</comment>
<feature type="region of interest" description="Disordered" evidence="1">
    <location>
        <begin position="1"/>
        <end position="86"/>
    </location>
</feature>
<dbReference type="EMBL" id="VSSQ01003171">
    <property type="protein sequence ID" value="MPM19410.1"/>
    <property type="molecule type" value="Genomic_DNA"/>
</dbReference>
<protein>
    <submittedName>
        <fullName evidence="2">Uncharacterized protein</fullName>
    </submittedName>
</protein>
<proteinExistence type="predicted"/>
<feature type="compositionally biased region" description="Basic and acidic residues" evidence="1">
    <location>
        <begin position="11"/>
        <end position="30"/>
    </location>
</feature>
<accession>A0A644XT72</accession>
<name>A0A644XT72_9ZZZZ</name>
<feature type="compositionally biased region" description="Basic and acidic residues" evidence="1">
    <location>
        <begin position="64"/>
        <end position="86"/>
    </location>
</feature>
<sequence length="86" mass="9493">MGSHPGSLAQEEGHASVDVHRPQGSDDRRYFAIGNQDAVDQAHGQSDDDSQKEQQSRAHLWIRLIDHTAGHSREGDDGTHRKVDSP</sequence>
<gene>
    <name evidence="2" type="ORF">SDC9_65833</name>
</gene>
<reference evidence="2" key="1">
    <citation type="submission" date="2019-08" db="EMBL/GenBank/DDBJ databases">
        <authorList>
            <person name="Kucharzyk K."/>
            <person name="Murdoch R.W."/>
            <person name="Higgins S."/>
            <person name="Loffler F."/>
        </authorList>
    </citation>
    <scope>NUCLEOTIDE SEQUENCE</scope>
</reference>
<evidence type="ECO:0000256" key="1">
    <source>
        <dbReference type="SAM" id="MobiDB-lite"/>
    </source>
</evidence>
<feature type="compositionally biased region" description="Basic and acidic residues" evidence="1">
    <location>
        <begin position="45"/>
        <end position="56"/>
    </location>
</feature>